<dbReference type="InterPro" id="IPR003646">
    <property type="entry name" value="SH3-like_bac-type"/>
</dbReference>
<evidence type="ECO:0000313" key="4">
    <source>
        <dbReference type="Proteomes" id="UP000003438"/>
    </source>
</evidence>
<gene>
    <name evidence="3" type="ORF">SUBVAR_05792</name>
</gene>
<feature type="signal peptide" evidence="1">
    <location>
        <begin position="1"/>
        <end position="23"/>
    </location>
</feature>
<dbReference type="PROSITE" id="PS51257">
    <property type="entry name" value="PROKAR_LIPOPROTEIN"/>
    <property type="match status" value="1"/>
</dbReference>
<sequence>MKRLLVPLAFSLLLCACTPPALNSAATPETAESATAEAATVDTAPAGANVSLPEGLQAVDLAVLSYDEIRLVCRYSVWNEPLAGYYTTCRDGQWGLMRNDGSKVLSCAFERPVALCSDGAPRYPAWIAVSGNADAAFWEDTSRYLTSIGEGRICDMAHCGPGYEKYLWLEDRGQMCAYIGSLGPSEPTHITPGQRDAYGNCFPAQDAVLISEEWGEVPSDTTGESYRYRTADGTPLNNYDYQQAQPFLHGALLAAARRGSQWIYLDQQGTEVTAPVYEAVYQDPWGNLSLASPLLNGYAAVCRDGKFGLLDSAGQEFVPCTYDGLVWDGSLGWIKLADGWHAFSVPSAPTPTATPAQPEEPDLLRWVSIDLVLPDTYPPDYYHPIYRTISYDNLNVRAGPGTEYDKVGSLLPGSNVEQLGGSSTTDEWIFVAYQDWPLGWVSTEYLE</sequence>
<proteinExistence type="predicted"/>
<evidence type="ECO:0000313" key="3">
    <source>
        <dbReference type="EMBL" id="EFB76012.1"/>
    </source>
</evidence>
<dbReference type="RefSeq" id="WP_007047172.1">
    <property type="nucleotide sequence ID" value="NZ_GG704769.1"/>
</dbReference>
<name>D1PN77_9FIRM</name>
<reference evidence="3" key="1">
    <citation type="submission" date="2009-12" db="EMBL/GenBank/DDBJ databases">
        <authorList>
            <person name="Weinstock G."/>
            <person name="Sodergren E."/>
            <person name="Clifton S."/>
            <person name="Fulton L."/>
            <person name="Fulton B."/>
            <person name="Courtney L."/>
            <person name="Fronick C."/>
            <person name="Harrison M."/>
            <person name="Strong C."/>
            <person name="Farmer C."/>
            <person name="Delahaunty K."/>
            <person name="Markovic C."/>
            <person name="Hall O."/>
            <person name="Minx P."/>
            <person name="Tomlinson C."/>
            <person name="Mitreva M."/>
            <person name="Nelson J."/>
            <person name="Hou S."/>
            <person name="Wollam A."/>
            <person name="Pepin K.H."/>
            <person name="Johnson M."/>
            <person name="Bhonagiri V."/>
            <person name="Nash W.E."/>
            <person name="Warren W."/>
            <person name="Chinwalla A."/>
            <person name="Mardis E.R."/>
            <person name="Wilson R.K."/>
        </authorList>
    </citation>
    <scope>NUCLEOTIDE SEQUENCE [LARGE SCALE GENOMIC DNA]</scope>
    <source>
        <strain evidence="3">DSM 15176</strain>
    </source>
</reference>
<dbReference type="OrthoDB" id="9813450at2"/>
<protein>
    <submittedName>
        <fullName evidence="3">SH3 domain protein</fullName>
    </submittedName>
</protein>
<dbReference type="EMBL" id="ACBY02000023">
    <property type="protein sequence ID" value="EFB76012.1"/>
    <property type="molecule type" value="Genomic_DNA"/>
</dbReference>
<accession>D1PN77</accession>
<dbReference type="Gene3D" id="2.30.30.40">
    <property type="entry name" value="SH3 Domains"/>
    <property type="match status" value="1"/>
</dbReference>
<evidence type="ECO:0000259" key="2">
    <source>
        <dbReference type="PROSITE" id="PS51781"/>
    </source>
</evidence>
<dbReference type="STRING" id="411471.SUBVAR_05792"/>
<feature type="domain" description="SH3b" evidence="2">
    <location>
        <begin position="384"/>
        <end position="447"/>
    </location>
</feature>
<keyword evidence="1" id="KW-0732">Signal</keyword>
<organism evidence="3 4">
    <name type="scientific">Subdoligranulum variabile DSM 15176</name>
    <dbReference type="NCBI Taxonomy" id="411471"/>
    <lineage>
        <taxon>Bacteria</taxon>
        <taxon>Bacillati</taxon>
        <taxon>Bacillota</taxon>
        <taxon>Clostridia</taxon>
        <taxon>Eubacteriales</taxon>
        <taxon>Oscillospiraceae</taxon>
        <taxon>Subdoligranulum</taxon>
    </lineage>
</organism>
<dbReference type="Pfam" id="PF08239">
    <property type="entry name" value="SH3_3"/>
    <property type="match status" value="1"/>
</dbReference>
<dbReference type="PROSITE" id="PS51781">
    <property type="entry name" value="SH3B"/>
    <property type="match status" value="1"/>
</dbReference>
<evidence type="ECO:0000256" key="1">
    <source>
        <dbReference type="SAM" id="SignalP"/>
    </source>
</evidence>
<keyword evidence="4" id="KW-1185">Reference proteome</keyword>
<dbReference type="HOGENOM" id="CLU_612387_0_0_9"/>
<dbReference type="AlphaFoldDB" id="D1PN77"/>
<comment type="caution">
    <text evidence="3">The sequence shown here is derived from an EMBL/GenBank/DDBJ whole genome shotgun (WGS) entry which is preliminary data.</text>
</comment>
<dbReference type="Proteomes" id="UP000003438">
    <property type="component" value="Unassembled WGS sequence"/>
</dbReference>
<feature type="chain" id="PRO_5039504426" evidence="1">
    <location>
        <begin position="24"/>
        <end position="447"/>
    </location>
</feature>